<keyword evidence="1" id="KW-1133">Transmembrane helix</keyword>
<evidence type="ECO:0000313" key="2">
    <source>
        <dbReference type="Proteomes" id="UP000887540"/>
    </source>
</evidence>
<protein>
    <submittedName>
        <fullName evidence="3">Uncharacterized protein</fullName>
    </submittedName>
</protein>
<evidence type="ECO:0000313" key="3">
    <source>
        <dbReference type="WBParaSite" id="ACRNAN_scaffold8543.g8885.t1"/>
    </source>
</evidence>
<proteinExistence type="predicted"/>
<accession>A0A914EIE4</accession>
<evidence type="ECO:0000256" key="1">
    <source>
        <dbReference type="SAM" id="Phobius"/>
    </source>
</evidence>
<reference evidence="3" key="1">
    <citation type="submission" date="2022-11" db="UniProtKB">
        <authorList>
            <consortium name="WormBaseParasite"/>
        </authorList>
    </citation>
    <scope>IDENTIFICATION</scope>
</reference>
<sequence length="89" mass="9498">MCEKGVSYAAETIDAAVISARAFVGIDALMDVWEVDEKTVGIASSGKTILVVAGVAIVKVVKNKKSGEKRECFEDRVNAKLDKIAEVIV</sequence>
<dbReference type="AlphaFoldDB" id="A0A914EIE4"/>
<dbReference type="Proteomes" id="UP000887540">
    <property type="component" value="Unplaced"/>
</dbReference>
<feature type="transmembrane region" description="Helical" evidence="1">
    <location>
        <begin position="40"/>
        <end position="61"/>
    </location>
</feature>
<keyword evidence="2" id="KW-1185">Reference proteome</keyword>
<organism evidence="2 3">
    <name type="scientific">Acrobeloides nanus</name>
    <dbReference type="NCBI Taxonomy" id="290746"/>
    <lineage>
        <taxon>Eukaryota</taxon>
        <taxon>Metazoa</taxon>
        <taxon>Ecdysozoa</taxon>
        <taxon>Nematoda</taxon>
        <taxon>Chromadorea</taxon>
        <taxon>Rhabditida</taxon>
        <taxon>Tylenchina</taxon>
        <taxon>Cephalobomorpha</taxon>
        <taxon>Cephaloboidea</taxon>
        <taxon>Cephalobidae</taxon>
        <taxon>Acrobeloides</taxon>
    </lineage>
</organism>
<dbReference type="WBParaSite" id="ACRNAN_scaffold8543.g8885.t1">
    <property type="protein sequence ID" value="ACRNAN_scaffold8543.g8885.t1"/>
    <property type="gene ID" value="ACRNAN_scaffold8543.g8885"/>
</dbReference>
<keyword evidence="1" id="KW-0472">Membrane</keyword>
<keyword evidence="1" id="KW-0812">Transmembrane</keyword>
<name>A0A914EIE4_9BILA</name>